<sequence>MSKSFVRLFWAKVAIELSNYFRTKQTQAHFKKVMKEKLSNISNCHTFVKAYMQAYRSLHVQGVKFKKRTSN</sequence>
<organism evidence="1 2">
    <name type="scientific">Trichinella pseudospiralis</name>
    <name type="common">Parasitic roundworm</name>
    <dbReference type="NCBI Taxonomy" id="6337"/>
    <lineage>
        <taxon>Eukaryota</taxon>
        <taxon>Metazoa</taxon>
        <taxon>Ecdysozoa</taxon>
        <taxon>Nematoda</taxon>
        <taxon>Enoplea</taxon>
        <taxon>Dorylaimia</taxon>
        <taxon>Trichinellida</taxon>
        <taxon>Trichinellidae</taxon>
        <taxon>Trichinella</taxon>
    </lineage>
</organism>
<gene>
    <name evidence="1" type="ORF">T4D_10375</name>
</gene>
<accession>A0A0V1FWE3</accession>
<reference evidence="1 2" key="1">
    <citation type="submission" date="2015-01" db="EMBL/GenBank/DDBJ databases">
        <title>Evolution of Trichinella species and genotypes.</title>
        <authorList>
            <person name="Korhonen P.K."/>
            <person name="Edoardo P."/>
            <person name="Giuseppe L.R."/>
            <person name="Gasser R.B."/>
        </authorList>
    </citation>
    <scope>NUCLEOTIDE SEQUENCE [LARGE SCALE GENOMIC DNA]</scope>
    <source>
        <strain evidence="1">ISS470</strain>
    </source>
</reference>
<comment type="caution">
    <text evidence="1">The sequence shown here is derived from an EMBL/GenBank/DDBJ whole genome shotgun (WGS) entry which is preliminary data.</text>
</comment>
<evidence type="ECO:0000313" key="1">
    <source>
        <dbReference type="EMBL" id="KRY90349.1"/>
    </source>
</evidence>
<dbReference type="EMBL" id="JYDT01000022">
    <property type="protein sequence ID" value="KRY90349.1"/>
    <property type="molecule type" value="Genomic_DNA"/>
</dbReference>
<evidence type="ECO:0000313" key="2">
    <source>
        <dbReference type="Proteomes" id="UP000054995"/>
    </source>
</evidence>
<proteinExistence type="predicted"/>
<name>A0A0V1FWE3_TRIPS</name>
<protein>
    <submittedName>
        <fullName evidence="1">Uncharacterized protein</fullName>
    </submittedName>
</protein>
<dbReference type="AlphaFoldDB" id="A0A0V1FWE3"/>
<dbReference type="Proteomes" id="UP000054995">
    <property type="component" value="Unassembled WGS sequence"/>
</dbReference>
<keyword evidence="2" id="KW-1185">Reference proteome</keyword>